<dbReference type="Pfam" id="PF14652">
    <property type="entry name" value="DUF4457"/>
    <property type="match status" value="1"/>
</dbReference>
<dbReference type="InterPro" id="IPR027859">
    <property type="entry name" value="KATNIP_dom"/>
</dbReference>
<name>A0ABM1TRG0_LIMPO</name>
<dbReference type="PANTHER" id="PTHR21534">
    <property type="entry name" value="KATANIN-INTERACTING PROTEIN"/>
    <property type="match status" value="1"/>
</dbReference>
<proteinExistence type="predicted"/>
<reference evidence="3" key="1">
    <citation type="submission" date="2025-08" db="UniProtKB">
        <authorList>
            <consortium name="RefSeq"/>
        </authorList>
    </citation>
    <scope>IDENTIFICATION</scope>
    <source>
        <tissue evidence="3">Muscle</tissue>
    </source>
</reference>
<dbReference type="InterPro" id="IPR026704">
    <property type="entry name" value="KATNIP"/>
</dbReference>
<evidence type="ECO:0000313" key="3">
    <source>
        <dbReference type="RefSeq" id="XP_022258466.1"/>
    </source>
</evidence>
<evidence type="ECO:0000259" key="1">
    <source>
        <dbReference type="Pfam" id="PF14652"/>
    </source>
</evidence>
<accession>A0ABM1TRG0</accession>
<evidence type="ECO:0000313" key="2">
    <source>
        <dbReference type="Proteomes" id="UP000694941"/>
    </source>
</evidence>
<feature type="non-terminal residue" evidence="3">
    <location>
        <position position="1"/>
    </location>
</feature>
<dbReference type="Proteomes" id="UP000694941">
    <property type="component" value="Unplaced"/>
</dbReference>
<feature type="domain" description="KATNIP" evidence="1">
    <location>
        <begin position="92"/>
        <end position="402"/>
    </location>
</feature>
<protein>
    <submittedName>
        <fullName evidence="3">Protein KIAA0556-like</fullName>
    </submittedName>
</protein>
<keyword evidence="2" id="KW-1185">Reference proteome</keyword>
<gene>
    <name evidence="3" type="primary">LOC111089742</name>
</gene>
<dbReference type="PANTHER" id="PTHR21534:SF0">
    <property type="entry name" value="KATANIN-INTERACTING PROTEIN"/>
    <property type="match status" value="1"/>
</dbReference>
<organism evidence="2 3">
    <name type="scientific">Limulus polyphemus</name>
    <name type="common">Atlantic horseshoe crab</name>
    <dbReference type="NCBI Taxonomy" id="6850"/>
    <lineage>
        <taxon>Eukaryota</taxon>
        <taxon>Metazoa</taxon>
        <taxon>Ecdysozoa</taxon>
        <taxon>Arthropoda</taxon>
        <taxon>Chelicerata</taxon>
        <taxon>Merostomata</taxon>
        <taxon>Xiphosura</taxon>
        <taxon>Limulidae</taxon>
        <taxon>Limulus</taxon>
    </lineage>
</organism>
<sequence>TILFTTDDGILEAISHHDKTFGEYLINPAVAAREDITERPQTGNKDSGVERPFTTANPFAQSQFRRRSLTVDSMDVLDSGKSKKFIGQCLILTFTATWGDSQTIGLTGLEVLDSSGEPVVLYPHMLSCSPVDCRNHLIRVIDGENLTVSEEHMWCIEFVDHCPPTITVSFGQPLSISGLRVWNYNASLEDSYRGVKHLSVTLDSKRLSPTDGFLVRKGPGHCYFEYSQEISFEGPPSLYNSDSLLTSLPRRSSDDLLTDYEAPVMPQGFVFELHLLSTWGDLYYIGLNGLEVYDVAGRKIPLTDNNIAAHPDSVNVLENIFGDVRTPDKLIDGMNNTSDGCHMWLAPLLPDIVNRIYIIFDHPVIVSMIKLWNYSKTPNRGVREFGLLVDDLLVYNGVLAQVRQGAGNSTYHTILFTTDKDIVNRERHTIIRNQDIGNEIKLTNDSGGSYRDRTKFVDQALRPTTGVIESPKRIIKPFYR</sequence>
<dbReference type="RefSeq" id="XP_022258466.1">
    <property type="nucleotide sequence ID" value="XM_022402758.1"/>
</dbReference>
<dbReference type="GeneID" id="111089742"/>